<protein>
    <submittedName>
        <fullName evidence="1">Uncharacterized protein</fullName>
    </submittedName>
</protein>
<name>A0A8H5FHF9_9AGAR</name>
<gene>
    <name evidence="1" type="ORF">D9611_006527</name>
</gene>
<dbReference type="OrthoDB" id="2752928at2759"/>
<proteinExistence type="predicted"/>
<evidence type="ECO:0000313" key="2">
    <source>
        <dbReference type="Proteomes" id="UP000541558"/>
    </source>
</evidence>
<evidence type="ECO:0000313" key="1">
    <source>
        <dbReference type="EMBL" id="KAF5336553.1"/>
    </source>
</evidence>
<dbReference type="EMBL" id="JAACJK010000058">
    <property type="protein sequence ID" value="KAF5336553.1"/>
    <property type="molecule type" value="Genomic_DNA"/>
</dbReference>
<comment type="caution">
    <text evidence="1">The sequence shown here is derived from an EMBL/GenBank/DDBJ whole genome shotgun (WGS) entry which is preliminary data.</text>
</comment>
<dbReference type="Proteomes" id="UP000541558">
    <property type="component" value="Unassembled WGS sequence"/>
</dbReference>
<keyword evidence="2" id="KW-1185">Reference proteome</keyword>
<dbReference type="AlphaFoldDB" id="A0A8H5FHF9"/>
<organism evidence="1 2">
    <name type="scientific">Ephemerocybe angulata</name>
    <dbReference type="NCBI Taxonomy" id="980116"/>
    <lineage>
        <taxon>Eukaryota</taxon>
        <taxon>Fungi</taxon>
        <taxon>Dikarya</taxon>
        <taxon>Basidiomycota</taxon>
        <taxon>Agaricomycotina</taxon>
        <taxon>Agaricomycetes</taxon>
        <taxon>Agaricomycetidae</taxon>
        <taxon>Agaricales</taxon>
        <taxon>Agaricineae</taxon>
        <taxon>Psathyrellaceae</taxon>
        <taxon>Ephemerocybe</taxon>
    </lineage>
</organism>
<sequence length="396" mass="44383">MAQITPLPLDLTDRIPQEIFEEVTAYADEEGDLESLLNLSLVSQWWEAFTRPLLFTNVKFNAISVGWLIGNPHSWQRVLPWVQRARFTSVGNILGMEGELADIFRRMPLLSDLQVQNGGQSLVVLLGKAFKGSHQITNLELNVVSGFPSFPVLLEVIISFPALQTLTLSEVGWETRSFSENARAELAAWSAVPSKLREVTIEWMERDTDTSLVLSCLSHGCADAIRFIEAEGSVVLSKFTRVETLIITGPRFTIRPPNLETLSGFKALKTLVIWPAIWLLPGGHIAIQNQTWYSQLLSSVASPLSSLTFSLAYTAEEQLEHMDWETINNLFQNSPFYAELKEVGVNLSLSHQVGPTVNRADCDRMIRRRIVGLRPGTRLTVKVYGGQDMISSFMYE</sequence>
<reference evidence="1 2" key="1">
    <citation type="journal article" date="2020" name="ISME J.">
        <title>Uncovering the hidden diversity of litter-decomposition mechanisms in mushroom-forming fungi.</title>
        <authorList>
            <person name="Floudas D."/>
            <person name="Bentzer J."/>
            <person name="Ahren D."/>
            <person name="Johansson T."/>
            <person name="Persson P."/>
            <person name="Tunlid A."/>
        </authorList>
    </citation>
    <scope>NUCLEOTIDE SEQUENCE [LARGE SCALE GENOMIC DNA]</scope>
    <source>
        <strain evidence="1 2">CBS 175.51</strain>
    </source>
</reference>
<accession>A0A8H5FHF9</accession>